<dbReference type="InterPro" id="IPR035919">
    <property type="entry name" value="EAL_sf"/>
</dbReference>
<gene>
    <name evidence="3" type="ORF">G1H10_06770</name>
</gene>
<sequence length="746" mass="81495">MGMDPETIHPLLKSLGEATSALSADVLASDGSVPVASWGSATEAGLRGAELTTMRDAIRELTSRVSAPDAADASAQTSIPGYGLIAHPLRTSNFVGGLCLVRAEQEPWTDNDRTILQMAARLCGSVMDSGDTAREHERRLDSLVSYVASELMSISAAEHPPTIARILEDLGRFFDVDVCYLRYNDPELRASVLVDQWPRRTEIPDPDPLGVVPWDTNDPVFRGIQNLREPYIARPGEETTNYQERVHAGSGVPEVSMAMVPLITEQTTRGVLGFVHFGDRVWRRSEVHALKAIASLLTQVDGRVIAEEQLRHRAYHDELTGLPNRRAFVDDVTAILKEDSEAQVAVLFVDMDRLKTVNDVLGHAIGDMFIKAVAKKLRESVRPDDLVARLAGDEFVVMLRGVSTSENAEHVARRLLDNLTHPLDIGGHVVSRSACIGISINGETSSTADEMLRNADVALLEAKKRGGDTVVSFNDDLHWRLLDRADLEFRLRSAIGDGEMRLHFQPEFDLRSGDLTALEALVRWEHPERGLISAGAFVSVIEEINLAADLGRWVLEEACRRLADWKAAADAKPPPVVRVNISAGELISTDFVGFVGTMLSRYGHAPKELGIEITESTVMRDLEDVLATLRGLRRLGVTIAIDDFGTGYSSLSHLKQLPVDVLKIDRSFVSGLANDSGDRAIVSAIVRLAEAFGLTTVAEGVEDPSAVAALLELGCHRAQGFLMSEPLPADEISRWLASPRDYLGSK</sequence>
<evidence type="ECO:0000259" key="1">
    <source>
        <dbReference type="PROSITE" id="PS50883"/>
    </source>
</evidence>
<keyword evidence="4" id="KW-1185">Reference proteome</keyword>
<dbReference type="SUPFAM" id="SSF141868">
    <property type="entry name" value="EAL domain-like"/>
    <property type="match status" value="1"/>
</dbReference>
<dbReference type="PROSITE" id="PS50887">
    <property type="entry name" value="GGDEF"/>
    <property type="match status" value="1"/>
</dbReference>
<evidence type="ECO:0000259" key="2">
    <source>
        <dbReference type="PROSITE" id="PS50887"/>
    </source>
</evidence>
<organism evidence="3 4">
    <name type="scientific">Phytoactinopolyspora halotolerans</name>
    <dbReference type="NCBI Taxonomy" id="1981512"/>
    <lineage>
        <taxon>Bacteria</taxon>
        <taxon>Bacillati</taxon>
        <taxon>Actinomycetota</taxon>
        <taxon>Actinomycetes</taxon>
        <taxon>Jiangellales</taxon>
        <taxon>Jiangellaceae</taxon>
        <taxon>Phytoactinopolyspora</taxon>
    </lineage>
</organism>
<dbReference type="InterPro" id="IPR043128">
    <property type="entry name" value="Rev_trsase/Diguanyl_cyclase"/>
</dbReference>
<dbReference type="SMART" id="SM00267">
    <property type="entry name" value="GGDEF"/>
    <property type="match status" value="1"/>
</dbReference>
<accession>A0A6L9S5U3</accession>
<dbReference type="SMART" id="SM00065">
    <property type="entry name" value="GAF"/>
    <property type="match status" value="1"/>
</dbReference>
<dbReference type="EMBL" id="JAAGOA010000004">
    <property type="protein sequence ID" value="NED99867.1"/>
    <property type="molecule type" value="Genomic_DNA"/>
</dbReference>
<dbReference type="Gene3D" id="3.20.20.450">
    <property type="entry name" value="EAL domain"/>
    <property type="match status" value="1"/>
</dbReference>
<dbReference type="CDD" id="cd01948">
    <property type="entry name" value="EAL"/>
    <property type="match status" value="1"/>
</dbReference>
<dbReference type="PROSITE" id="PS50883">
    <property type="entry name" value="EAL"/>
    <property type="match status" value="1"/>
</dbReference>
<dbReference type="InterPro" id="IPR052155">
    <property type="entry name" value="Biofilm_reg_signaling"/>
</dbReference>
<evidence type="ECO:0000313" key="4">
    <source>
        <dbReference type="Proteomes" id="UP000475214"/>
    </source>
</evidence>
<reference evidence="3 4" key="1">
    <citation type="submission" date="2020-02" db="EMBL/GenBank/DDBJ databases">
        <authorList>
            <person name="Li X.-J."/>
            <person name="Han X.-M."/>
        </authorList>
    </citation>
    <scope>NUCLEOTIDE SEQUENCE [LARGE SCALE GENOMIC DNA]</scope>
    <source>
        <strain evidence="3 4">CCTCC AB 2017055</strain>
    </source>
</reference>
<protein>
    <submittedName>
        <fullName evidence="3">EAL domain-containing protein</fullName>
    </submittedName>
</protein>
<dbReference type="SUPFAM" id="SSF55073">
    <property type="entry name" value="Nucleotide cyclase"/>
    <property type="match status" value="1"/>
</dbReference>
<dbReference type="InterPro" id="IPR029787">
    <property type="entry name" value="Nucleotide_cyclase"/>
</dbReference>
<dbReference type="NCBIfam" id="TIGR00254">
    <property type="entry name" value="GGDEF"/>
    <property type="match status" value="1"/>
</dbReference>
<feature type="domain" description="GGDEF" evidence="2">
    <location>
        <begin position="342"/>
        <end position="475"/>
    </location>
</feature>
<dbReference type="AlphaFoldDB" id="A0A6L9S5U3"/>
<dbReference type="InterPro" id="IPR001633">
    <property type="entry name" value="EAL_dom"/>
</dbReference>
<proteinExistence type="predicted"/>
<dbReference type="InterPro" id="IPR029016">
    <property type="entry name" value="GAF-like_dom_sf"/>
</dbReference>
<dbReference type="InterPro" id="IPR003018">
    <property type="entry name" value="GAF"/>
</dbReference>
<dbReference type="Pfam" id="PF01590">
    <property type="entry name" value="GAF"/>
    <property type="match status" value="1"/>
</dbReference>
<dbReference type="PANTHER" id="PTHR44757:SF2">
    <property type="entry name" value="BIOFILM ARCHITECTURE MAINTENANCE PROTEIN MBAA"/>
    <property type="match status" value="1"/>
</dbReference>
<comment type="caution">
    <text evidence="3">The sequence shown here is derived from an EMBL/GenBank/DDBJ whole genome shotgun (WGS) entry which is preliminary data.</text>
</comment>
<dbReference type="Proteomes" id="UP000475214">
    <property type="component" value="Unassembled WGS sequence"/>
</dbReference>
<feature type="domain" description="EAL" evidence="1">
    <location>
        <begin position="484"/>
        <end position="740"/>
    </location>
</feature>
<dbReference type="PANTHER" id="PTHR44757">
    <property type="entry name" value="DIGUANYLATE CYCLASE DGCP"/>
    <property type="match status" value="1"/>
</dbReference>
<dbReference type="InterPro" id="IPR000160">
    <property type="entry name" value="GGDEF_dom"/>
</dbReference>
<evidence type="ECO:0000313" key="3">
    <source>
        <dbReference type="EMBL" id="NED99867.1"/>
    </source>
</evidence>
<dbReference type="Pfam" id="PF00563">
    <property type="entry name" value="EAL"/>
    <property type="match status" value="1"/>
</dbReference>
<dbReference type="SUPFAM" id="SSF55781">
    <property type="entry name" value="GAF domain-like"/>
    <property type="match status" value="1"/>
</dbReference>
<dbReference type="SMART" id="SM00052">
    <property type="entry name" value="EAL"/>
    <property type="match status" value="1"/>
</dbReference>
<dbReference type="Gene3D" id="3.30.450.40">
    <property type="match status" value="1"/>
</dbReference>
<name>A0A6L9S5U3_9ACTN</name>
<dbReference type="Pfam" id="PF00990">
    <property type="entry name" value="GGDEF"/>
    <property type="match status" value="1"/>
</dbReference>
<dbReference type="CDD" id="cd01949">
    <property type="entry name" value="GGDEF"/>
    <property type="match status" value="1"/>
</dbReference>
<dbReference type="Gene3D" id="3.30.70.270">
    <property type="match status" value="1"/>
</dbReference>